<dbReference type="EMBL" id="JAYWIO010000005">
    <property type="protein sequence ID" value="KAK7261080.1"/>
    <property type="molecule type" value="Genomic_DNA"/>
</dbReference>
<keyword evidence="2" id="KW-0472">Membrane</keyword>
<accession>A0AAN9ER61</accession>
<feature type="region of interest" description="Disordered" evidence="1">
    <location>
        <begin position="126"/>
        <end position="152"/>
    </location>
</feature>
<proteinExistence type="predicted"/>
<reference evidence="3 4" key="1">
    <citation type="submission" date="2024-01" db="EMBL/GenBank/DDBJ databases">
        <title>The genomes of 5 underutilized Papilionoideae crops provide insights into root nodulation and disease resistanc.</title>
        <authorList>
            <person name="Yuan L."/>
        </authorList>
    </citation>
    <scope>NUCLEOTIDE SEQUENCE [LARGE SCALE GENOMIC DNA]</scope>
    <source>
        <strain evidence="3">ZHUSHIDOU_FW_LH</strain>
        <tissue evidence="3">Leaf</tissue>
    </source>
</reference>
<sequence>MPSRACLNVKECMYVESYCEIIILMINIYLWLTWVNCFGVPVHAWNEDCFSQIFNHVGSFVTLDLATRNRKRLDVGRGLISTTSLVKIDRIIKLKIGDRIFDVSLMEDKVGGVPLTPKEIGAENQVVTTSDEDVSSEDSDGRSLFQKEDTNSQVNWDDEDVDRVPDSLQGCENIGCLETNKLEVIQKVNRLPIDNSLGLSDKEETILADVCTRLDEGDDKLLKEIKGLNETEKQPMVTGFLKTVCEKERGESMLFEVNGLNGESGPHTPVGLAGVRNHIEGGYNLNNWGGNNRPWSGKIITLEGKEKEIGSGPSKPTKPKAKIGEVGHSCGLRKKVTAGQRKGGVRILEKKLGHQNKSFTQKRKNKKVVCGKKSLSSESISESTSGSQEVMSSRKQIESIKCGGSNIAVAMTKRNPKLPRLQPSSKIKRRTAGARQQPKKMTKQASSSKVNNDPKEPSFHSQMKSIGDTGIDASINNSINDSHIRSCTRLHYRDGEEVPQRLWSSAKMLGVSFDGNEVSMVHKMAELDKRDRRNSEEVEHHFVNGQGAQNGFQ</sequence>
<evidence type="ECO:0000313" key="4">
    <source>
        <dbReference type="Proteomes" id="UP001372338"/>
    </source>
</evidence>
<dbReference type="PANTHER" id="PTHR34427">
    <property type="entry name" value="DUF4283 DOMAIN PROTEIN"/>
    <property type="match status" value="1"/>
</dbReference>
<evidence type="ECO:0000256" key="2">
    <source>
        <dbReference type="SAM" id="Phobius"/>
    </source>
</evidence>
<feature type="transmembrane region" description="Helical" evidence="2">
    <location>
        <begin position="12"/>
        <end position="32"/>
    </location>
</feature>
<keyword evidence="4" id="KW-1185">Reference proteome</keyword>
<feature type="compositionally biased region" description="Basic and acidic residues" evidence="1">
    <location>
        <begin position="139"/>
        <end position="150"/>
    </location>
</feature>
<protein>
    <recommendedName>
        <fullName evidence="5">DUF4283 domain-containing protein</fullName>
    </recommendedName>
</protein>
<dbReference type="Proteomes" id="UP001372338">
    <property type="component" value="Unassembled WGS sequence"/>
</dbReference>
<keyword evidence="2" id="KW-0812">Transmembrane</keyword>
<feature type="region of interest" description="Disordered" evidence="1">
    <location>
        <begin position="413"/>
        <end position="471"/>
    </location>
</feature>
<gene>
    <name evidence="3" type="ORF">RIF29_27384</name>
</gene>
<dbReference type="AlphaFoldDB" id="A0AAN9ER61"/>
<feature type="compositionally biased region" description="Basic residues" evidence="1">
    <location>
        <begin position="360"/>
        <end position="370"/>
    </location>
</feature>
<dbReference type="PANTHER" id="PTHR34427:SF5">
    <property type="entry name" value="DUF4283 DOMAIN-CONTAINING PROTEIN"/>
    <property type="match status" value="1"/>
</dbReference>
<comment type="caution">
    <text evidence="3">The sequence shown here is derived from an EMBL/GenBank/DDBJ whole genome shotgun (WGS) entry which is preliminary data.</text>
</comment>
<feature type="compositionally biased region" description="Basic residues" evidence="1">
    <location>
        <begin position="426"/>
        <end position="442"/>
    </location>
</feature>
<keyword evidence="2" id="KW-1133">Transmembrane helix</keyword>
<feature type="region of interest" description="Disordered" evidence="1">
    <location>
        <begin position="354"/>
        <end position="397"/>
    </location>
</feature>
<evidence type="ECO:0000256" key="1">
    <source>
        <dbReference type="SAM" id="MobiDB-lite"/>
    </source>
</evidence>
<feature type="compositionally biased region" description="Low complexity" evidence="1">
    <location>
        <begin position="371"/>
        <end position="389"/>
    </location>
</feature>
<feature type="compositionally biased region" description="Basic and acidic residues" evidence="1">
    <location>
        <begin position="530"/>
        <end position="542"/>
    </location>
</feature>
<organism evidence="3 4">
    <name type="scientific">Crotalaria pallida</name>
    <name type="common">Smooth rattlebox</name>
    <name type="synonym">Crotalaria striata</name>
    <dbReference type="NCBI Taxonomy" id="3830"/>
    <lineage>
        <taxon>Eukaryota</taxon>
        <taxon>Viridiplantae</taxon>
        <taxon>Streptophyta</taxon>
        <taxon>Embryophyta</taxon>
        <taxon>Tracheophyta</taxon>
        <taxon>Spermatophyta</taxon>
        <taxon>Magnoliopsida</taxon>
        <taxon>eudicotyledons</taxon>
        <taxon>Gunneridae</taxon>
        <taxon>Pentapetalae</taxon>
        <taxon>rosids</taxon>
        <taxon>fabids</taxon>
        <taxon>Fabales</taxon>
        <taxon>Fabaceae</taxon>
        <taxon>Papilionoideae</taxon>
        <taxon>50 kb inversion clade</taxon>
        <taxon>genistoids sensu lato</taxon>
        <taxon>core genistoids</taxon>
        <taxon>Crotalarieae</taxon>
        <taxon>Crotalaria</taxon>
    </lineage>
</organism>
<evidence type="ECO:0008006" key="5">
    <source>
        <dbReference type="Google" id="ProtNLM"/>
    </source>
</evidence>
<name>A0AAN9ER61_CROPI</name>
<evidence type="ECO:0000313" key="3">
    <source>
        <dbReference type="EMBL" id="KAK7261080.1"/>
    </source>
</evidence>
<feature type="region of interest" description="Disordered" evidence="1">
    <location>
        <begin position="530"/>
        <end position="553"/>
    </location>
</feature>